<dbReference type="Pfam" id="PF01510">
    <property type="entry name" value="Amidase_2"/>
    <property type="match status" value="1"/>
</dbReference>
<keyword evidence="3" id="KW-0391">Immunity</keyword>
<keyword evidence="2" id="KW-0399">Innate immunity</keyword>
<dbReference type="GO" id="GO:0008270">
    <property type="term" value="F:zinc ion binding"/>
    <property type="evidence" value="ECO:0007669"/>
    <property type="project" value="InterPro"/>
</dbReference>
<dbReference type="InterPro" id="IPR006619">
    <property type="entry name" value="PGRP_domain_met/bac"/>
</dbReference>
<dbReference type="PANTHER" id="PTHR11022">
    <property type="entry name" value="PEPTIDOGLYCAN RECOGNITION PROTEIN"/>
    <property type="match status" value="1"/>
</dbReference>
<dbReference type="GO" id="GO:0008745">
    <property type="term" value="F:N-acetylmuramoyl-L-alanine amidase activity"/>
    <property type="evidence" value="ECO:0007669"/>
    <property type="project" value="InterPro"/>
</dbReference>
<evidence type="ECO:0000313" key="8">
    <source>
        <dbReference type="RefSeq" id="XP_015604368.1"/>
    </source>
</evidence>
<dbReference type="SMART" id="SM00644">
    <property type="entry name" value="Ami_2"/>
    <property type="match status" value="1"/>
</dbReference>
<dbReference type="GeneID" id="107272094"/>
<dbReference type="SUPFAM" id="SSF55846">
    <property type="entry name" value="N-acetylmuramoyl-L-alanine amidase-like"/>
    <property type="match status" value="1"/>
</dbReference>
<keyword evidence="4" id="KW-1133">Transmembrane helix</keyword>
<evidence type="ECO:0000256" key="1">
    <source>
        <dbReference type="ARBA" id="ARBA00007553"/>
    </source>
</evidence>
<keyword evidence="4" id="KW-0812">Transmembrane</keyword>
<accession>A0AAJ7C9B5</accession>
<evidence type="ECO:0000259" key="6">
    <source>
        <dbReference type="SMART" id="SM00701"/>
    </source>
</evidence>
<name>A0AAJ7C9B5_CEPCN</name>
<dbReference type="GO" id="GO:0045087">
    <property type="term" value="P:innate immune response"/>
    <property type="evidence" value="ECO:0007669"/>
    <property type="project" value="UniProtKB-KW"/>
</dbReference>
<gene>
    <name evidence="8" type="primary">LOC107272094</name>
</gene>
<evidence type="ECO:0000256" key="2">
    <source>
        <dbReference type="ARBA" id="ARBA00022588"/>
    </source>
</evidence>
<keyword evidence="4" id="KW-0472">Membrane</keyword>
<evidence type="ECO:0000313" key="7">
    <source>
        <dbReference type="Proteomes" id="UP000694920"/>
    </source>
</evidence>
<dbReference type="Proteomes" id="UP000694920">
    <property type="component" value="Unplaced"/>
</dbReference>
<feature type="domain" description="Peptidoglycan recognition protein family" evidence="6">
    <location>
        <begin position="101"/>
        <end position="241"/>
    </location>
</feature>
<dbReference type="InterPro" id="IPR015510">
    <property type="entry name" value="PGRP"/>
</dbReference>
<dbReference type="InterPro" id="IPR002502">
    <property type="entry name" value="Amidase_domain"/>
</dbReference>
<dbReference type="KEGG" id="ccin:107272094"/>
<dbReference type="InterPro" id="IPR036505">
    <property type="entry name" value="Amidase/PGRP_sf"/>
</dbReference>
<keyword evidence="7" id="KW-1185">Reference proteome</keyword>
<dbReference type="RefSeq" id="XP_015604368.1">
    <property type="nucleotide sequence ID" value="XM_015748882.2"/>
</dbReference>
<protein>
    <submittedName>
        <fullName evidence="8">Peptidoglycan recognition protein 1-like</fullName>
    </submittedName>
</protein>
<evidence type="ECO:0000256" key="3">
    <source>
        <dbReference type="ARBA" id="ARBA00022859"/>
    </source>
</evidence>
<proteinExistence type="inferred from homology"/>
<dbReference type="PANTHER" id="PTHR11022:SF74">
    <property type="entry name" value="PEPTIDOGLYCAN-RECOGNITION PROTEIN SA"/>
    <property type="match status" value="1"/>
</dbReference>
<organism evidence="7 8">
    <name type="scientific">Cephus cinctus</name>
    <name type="common">Wheat stem sawfly</name>
    <dbReference type="NCBI Taxonomy" id="211228"/>
    <lineage>
        <taxon>Eukaryota</taxon>
        <taxon>Metazoa</taxon>
        <taxon>Ecdysozoa</taxon>
        <taxon>Arthropoda</taxon>
        <taxon>Hexapoda</taxon>
        <taxon>Insecta</taxon>
        <taxon>Pterygota</taxon>
        <taxon>Neoptera</taxon>
        <taxon>Endopterygota</taxon>
        <taxon>Hymenoptera</taxon>
        <taxon>Cephoidea</taxon>
        <taxon>Cephidae</taxon>
        <taxon>Cephus</taxon>
    </lineage>
</organism>
<dbReference type="AlphaFoldDB" id="A0AAJ7C9B5"/>
<evidence type="ECO:0000259" key="5">
    <source>
        <dbReference type="SMART" id="SM00644"/>
    </source>
</evidence>
<comment type="similarity">
    <text evidence="1">Belongs to the N-acetylmuramoyl-L-alanine amidase 2 family.</text>
</comment>
<dbReference type="Gene3D" id="3.40.80.10">
    <property type="entry name" value="Peptidoglycan recognition protein-like"/>
    <property type="match status" value="1"/>
</dbReference>
<dbReference type="CDD" id="cd06583">
    <property type="entry name" value="PGRP"/>
    <property type="match status" value="1"/>
</dbReference>
<feature type="domain" description="N-acetylmuramoyl-L-alanine amidase" evidence="5">
    <location>
        <begin position="114"/>
        <end position="247"/>
    </location>
</feature>
<evidence type="ECO:0000256" key="4">
    <source>
        <dbReference type="SAM" id="Phobius"/>
    </source>
</evidence>
<sequence>MFNNIRSPCFLNSCKTTPNTSSTDKKGCHRYWPFVWLTTFIFGVCVVCIWLVIRKIHNDAEEVKIIDTTTKSFEYYTSVKNTEDSWNIENITVETEVTSNRKIYTREDWGARESLANDTEYLTHPIRLVVIGHTAGRYCESHDNCSYIVCAIQNWQVGSLAFVDIGYNFLVGGDGGIYEGVGWNITNSLSKNCLFVTFIGNYIYDELKKQQEEALMDLLEYTVNIGYMDINYKLVGHNQVKSTLSPGKNVINFIKNLNNYYAENIILL</sequence>
<dbReference type="GO" id="GO:0009253">
    <property type="term" value="P:peptidoglycan catabolic process"/>
    <property type="evidence" value="ECO:0007669"/>
    <property type="project" value="InterPro"/>
</dbReference>
<feature type="transmembrane region" description="Helical" evidence="4">
    <location>
        <begin position="31"/>
        <end position="53"/>
    </location>
</feature>
<reference evidence="8" key="1">
    <citation type="submission" date="2025-08" db="UniProtKB">
        <authorList>
            <consortium name="RefSeq"/>
        </authorList>
    </citation>
    <scope>IDENTIFICATION</scope>
</reference>
<dbReference type="SMART" id="SM00701">
    <property type="entry name" value="PGRP"/>
    <property type="match status" value="1"/>
</dbReference>